<dbReference type="PANTHER" id="PTHR34427">
    <property type="entry name" value="DUF4283 DOMAIN PROTEIN"/>
    <property type="match status" value="1"/>
</dbReference>
<feature type="compositionally biased region" description="Basic and acidic residues" evidence="1">
    <location>
        <begin position="288"/>
        <end position="309"/>
    </location>
</feature>
<keyword evidence="3" id="KW-1185">Reference proteome</keyword>
<dbReference type="SUPFAM" id="SSF54928">
    <property type="entry name" value="RNA-binding domain, RBD"/>
    <property type="match status" value="1"/>
</dbReference>
<name>A0A8J5ZET3_9ROSI</name>
<evidence type="ECO:0000256" key="1">
    <source>
        <dbReference type="SAM" id="MobiDB-lite"/>
    </source>
</evidence>
<evidence type="ECO:0008006" key="4">
    <source>
        <dbReference type="Google" id="ProtNLM"/>
    </source>
</evidence>
<dbReference type="PANTHER" id="PTHR34427:SF5">
    <property type="entry name" value="DUF4283 DOMAIN-CONTAINING PROTEIN"/>
    <property type="match status" value="1"/>
</dbReference>
<protein>
    <recommendedName>
        <fullName evidence="4">RRM domain-containing protein</fullName>
    </recommendedName>
</protein>
<organism evidence="2 3">
    <name type="scientific">Gossypium anomalum</name>
    <dbReference type="NCBI Taxonomy" id="47600"/>
    <lineage>
        <taxon>Eukaryota</taxon>
        <taxon>Viridiplantae</taxon>
        <taxon>Streptophyta</taxon>
        <taxon>Embryophyta</taxon>
        <taxon>Tracheophyta</taxon>
        <taxon>Spermatophyta</taxon>
        <taxon>Magnoliopsida</taxon>
        <taxon>eudicotyledons</taxon>
        <taxon>Gunneridae</taxon>
        <taxon>Pentapetalae</taxon>
        <taxon>rosids</taxon>
        <taxon>malvids</taxon>
        <taxon>Malvales</taxon>
        <taxon>Malvaceae</taxon>
        <taxon>Malvoideae</taxon>
        <taxon>Gossypium</taxon>
    </lineage>
</organism>
<dbReference type="AlphaFoldDB" id="A0A8J5ZET3"/>
<sequence>MPRGENSDRFGRKNLCTVFAYNIPDTKRSNEGMRFSFVRFSKWEDAQRAISRLDDFVMLGKKIRVKMVRFSGERKIWGKIQTKDRRSFLEVNQSRGVGLRDKELVKDKMEDKSKVIAASIENEQLWKLQTCLIRETTSLCNLNSLSERIARMGLGELKVKRIQGRFLLIEVSDEDLLEILRQREWSYLKDFFINIEPWSEKFKVSERAVWIKIAGIPLHCWNYQTFKRMVELWGEIIAMGENPSMVNNFDKIEILILTKHTNKIEEVTTLEVGSEKYPIRRSERGLEEKLEEKQRLGEDRMVREEEASSKMDPAINSESKVSPEGRRTDIRIGVNASGMENEGNENREVGLSNVALMEEATSPCNVTSDTSGRESNADPFDMCCESDVVLVLETGLENQKNMEEGNCGSESLEIGGSKIGPRDSRVAKSPLLSKNTHCLEDPVNIGGSFDEDEIGEEIIKSRQNKRNKKCLNKKIRSMREIQDLSLTSKEKKRRDRGSRKLKGKGISNAEESIVNLSLFDSDIGDRRRVILREAKKAWEVGKKLGFSVQGDEGIIIEDLMRIEVGVMRILSWNIRGLGLAPKIEVANRVTSFDFKISAAIEKSGGLLTIWNKSNFVEVTVMNRQRFIVVEGKWTLEGKEAVLINIYAPNCISDQKILWDEIAELNNHFRSD</sequence>
<accession>A0A8J5ZET3</accession>
<dbReference type="InterPro" id="IPR012677">
    <property type="entry name" value="Nucleotide-bd_a/b_plait_sf"/>
</dbReference>
<evidence type="ECO:0000313" key="2">
    <source>
        <dbReference type="EMBL" id="KAG8499712.1"/>
    </source>
</evidence>
<dbReference type="Gene3D" id="3.30.70.330">
    <property type="match status" value="1"/>
</dbReference>
<comment type="caution">
    <text evidence="2">The sequence shown here is derived from an EMBL/GenBank/DDBJ whole genome shotgun (WGS) entry which is preliminary data.</text>
</comment>
<dbReference type="Gene3D" id="3.60.10.10">
    <property type="entry name" value="Endonuclease/exonuclease/phosphatase"/>
    <property type="match status" value="1"/>
</dbReference>
<dbReference type="OrthoDB" id="1749483at2759"/>
<reference evidence="2 3" key="1">
    <citation type="journal article" date="2021" name="bioRxiv">
        <title>The Gossypium anomalum genome as a resource for cotton improvement and evolutionary analysis of hybrid incompatibility.</title>
        <authorList>
            <person name="Grover C.E."/>
            <person name="Yuan D."/>
            <person name="Arick M.A."/>
            <person name="Miller E.R."/>
            <person name="Hu G."/>
            <person name="Peterson D.G."/>
            <person name="Wendel J.F."/>
            <person name="Udall J.A."/>
        </authorList>
    </citation>
    <scope>NUCLEOTIDE SEQUENCE [LARGE SCALE GENOMIC DNA]</scope>
    <source>
        <strain evidence="2">JFW-Udall</strain>
        <tissue evidence="2">Leaf</tissue>
    </source>
</reference>
<dbReference type="EMBL" id="JAHUZN010000003">
    <property type="protein sequence ID" value="KAG8499712.1"/>
    <property type="molecule type" value="Genomic_DNA"/>
</dbReference>
<dbReference type="Proteomes" id="UP000701853">
    <property type="component" value="Chromosome 3"/>
</dbReference>
<feature type="region of interest" description="Disordered" evidence="1">
    <location>
        <begin position="288"/>
        <end position="325"/>
    </location>
</feature>
<evidence type="ECO:0000313" key="3">
    <source>
        <dbReference type="Proteomes" id="UP000701853"/>
    </source>
</evidence>
<dbReference type="InterPro" id="IPR036691">
    <property type="entry name" value="Endo/exonu/phosph_ase_sf"/>
</dbReference>
<proteinExistence type="predicted"/>
<dbReference type="InterPro" id="IPR035979">
    <property type="entry name" value="RBD_domain_sf"/>
</dbReference>
<dbReference type="GO" id="GO:0003676">
    <property type="term" value="F:nucleic acid binding"/>
    <property type="evidence" value="ECO:0007669"/>
    <property type="project" value="InterPro"/>
</dbReference>
<dbReference type="SUPFAM" id="SSF56219">
    <property type="entry name" value="DNase I-like"/>
    <property type="match status" value="1"/>
</dbReference>
<gene>
    <name evidence="2" type="ORF">CXB51_006382</name>
</gene>